<accession>A0A1H4Z7Y8</accession>
<dbReference type="EMBL" id="FNTH01000001">
    <property type="protein sequence ID" value="SED25470.1"/>
    <property type="molecule type" value="Genomic_DNA"/>
</dbReference>
<name>A0A1H4Z7Y8_9BRAD</name>
<protein>
    <submittedName>
        <fullName evidence="1">Uncharacterized protein</fullName>
    </submittedName>
</protein>
<gene>
    <name evidence="1" type="ORF">SAMN05444164_4239</name>
</gene>
<sequence>MSHSVGRTHVVDEVRLTRRQIIDRIKGLAKLKLDAEVYRLIRVSPSTARTALFQRPDVEISWEHRLLDILADFGEGRALVDDLRRAKNRLVEIDGGGSPYRTLRGMKGHEILSLPLSKIWEDDEGQARRRGRQLYKLFDDGIAEAVPLNWRNAATYHIDTLVIAARSRRGDLEAFRNASALLLDMLSEPFNAHDDFLHFLRVVYRGAGDLAAQFVQARSPAS</sequence>
<evidence type="ECO:0000313" key="1">
    <source>
        <dbReference type="EMBL" id="SED25470.1"/>
    </source>
</evidence>
<dbReference type="Proteomes" id="UP000198992">
    <property type="component" value="Unassembled WGS sequence"/>
</dbReference>
<organism evidence="1 2">
    <name type="scientific">Bradyrhizobium erythrophlei</name>
    <dbReference type="NCBI Taxonomy" id="1437360"/>
    <lineage>
        <taxon>Bacteria</taxon>
        <taxon>Pseudomonadati</taxon>
        <taxon>Pseudomonadota</taxon>
        <taxon>Alphaproteobacteria</taxon>
        <taxon>Hyphomicrobiales</taxon>
        <taxon>Nitrobacteraceae</taxon>
        <taxon>Bradyrhizobium</taxon>
    </lineage>
</organism>
<reference evidence="1 2" key="1">
    <citation type="submission" date="2016-10" db="EMBL/GenBank/DDBJ databases">
        <authorList>
            <person name="de Groot N.N."/>
        </authorList>
    </citation>
    <scope>NUCLEOTIDE SEQUENCE [LARGE SCALE GENOMIC DNA]</scope>
    <source>
        <strain evidence="1 2">MT12</strain>
    </source>
</reference>
<proteinExistence type="predicted"/>
<evidence type="ECO:0000313" key="2">
    <source>
        <dbReference type="Proteomes" id="UP000198992"/>
    </source>
</evidence>
<dbReference type="RefSeq" id="WP_092118664.1">
    <property type="nucleotide sequence ID" value="NZ_FNTH01000001.1"/>
</dbReference>
<dbReference type="AlphaFoldDB" id="A0A1H4Z7Y8"/>